<dbReference type="RefSeq" id="WP_184434272.1">
    <property type="nucleotide sequence ID" value="NZ_JACIGI010000012.1"/>
</dbReference>
<protein>
    <submittedName>
        <fullName evidence="1">Putative transglutaminase-like cysteine proteinase</fullName>
    </submittedName>
</protein>
<dbReference type="Proteomes" id="UP000555728">
    <property type="component" value="Unassembled WGS sequence"/>
</dbReference>
<evidence type="ECO:0000313" key="2">
    <source>
        <dbReference type="Proteomes" id="UP000555728"/>
    </source>
</evidence>
<comment type="caution">
    <text evidence="1">The sequence shown here is derived from an EMBL/GenBank/DDBJ whole genome shotgun (WGS) entry which is preliminary data.</text>
</comment>
<dbReference type="PANTHER" id="PTHR39327">
    <property type="match status" value="1"/>
</dbReference>
<dbReference type="Gene3D" id="3.10.620.30">
    <property type="match status" value="1"/>
</dbReference>
<dbReference type="Pfam" id="PF06035">
    <property type="entry name" value="Peptidase_C93"/>
    <property type="match status" value="1"/>
</dbReference>
<keyword evidence="2" id="KW-1185">Reference proteome</keyword>
<dbReference type="EMBL" id="JACIGI010000012">
    <property type="protein sequence ID" value="MBB4286040.1"/>
    <property type="molecule type" value="Genomic_DNA"/>
</dbReference>
<accession>A0A7W6RZC9</accession>
<dbReference type="AlphaFoldDB" id="A0A7W6RZC9"/>
<reference evidence="1 2" key="1">
    <citation type="submission" date="2020-08" db="EMBL/GenBank/DDBJ databases">
        <title>Genome sequencing of Purple Non-Sulfur Bacteria from various extreme environments.</title>
        <authorList>
            <person name="Mayer M."/>
        </authorList>
    </citation>
    <scope>NUCLEOTIDE SEQUENCE [LARGE SCALE GENOMIC DNA]</scope>
    <source>
        <strain evidence="1 2">JA135</strain>
    </source>
</reference>
<organism evidence="1 2">
    <name type="scientific">Roseospira goensis</name>
    <dbReference type="NCBI Taxonomy" id="391922"/>
    <lineage>
        <taxon>Bacteria</taxon>
        <taxon>Pseudomonadati</taxon>
        <taxon>Pseudomonadota</taxon>
        <taxon>Alphaproteobacteria</taxon>
        <taxon>Rhodospirillales</taxon>
        <taxon>Rhodospirillaceae</taxon>
        <taxon>Roseospira</taxon>
    </lineage>
</organism>
<gene>
    <name evidence="1" type="ORF">GGD88_001765</name>
</gene>
<proteinExistence type="predicted"/>
<dbReference type="PANTHER" id="PTHR39327:SF1">
    <property type="entry name" value="BLR5470 PROTEIN"/>
    <property type="match status" value="1"/>
</dbReference>
<sequence>MSRLSVQFRAAASPGWPIHTRHVLALLALLCLFLLAGPMAPDARAGLFGSREVERTGALATFRKWDGVLDRYGTEQTVVPPPCRGRGYDACPYPDWVGFIERTSRLDKLSQLQEVARYFDRLRYIEDMPNWGQNDYWATPGQFISRNGDCEDFAISKYATLRHLGWSLSDLRIVYVQDLNLQIGHMVLAATLDGTTYILDNQARNQLVRHDRIRHYRPVYSLSGDRWWRHIPRR</sequence>
<name>A0A7W6RZC9_9PROT</name>
<evidence type="ECO:0000313" key="1">
    <source>
        <dbReference type="EMBL" id="MBB4286040.1"/>
    </source>
</evidence>
<dbReference type="InterPro" id="IPR010319">
    <property type="entry name" value="Transglutaminase-like_Cys_pept"/>
</dbReference>